<dbReference type="Proteomes" id="UP000590442">
    <property type="component" value="Unassembled WGS sequence"/>
</dbReference>
<dbReference type="InterPro" id="IPR007372">
    <property type="entry name" value="Lipid/polyisoprenoid-bd_YceI"/>
</dbReference>
<evidence type="ECO:0000313" key="2">
    <source>
        <dbReference type="EMBL" id="NJB70141.1"/>
    </source>
</evidence>
<dbReference type="InterPro" id="IPR036761">
    <property type="entry name" value="TTHA0802/YceI-like_sf"/>
</dbReference>
<sequence>MKNKKNKLVALLVVGLIGINMVSAQEKYIDKNGTLVFEASEKLFEEVKAENTSVTAILDTKTGEIAALGLMKGFRFKNSLMEEHFNENYIESETYPKAIFKGNLIDFEFKSLSEIEQKLTTTGILELHGKEKEISTILTIKKIDKSISIQGNFAVTPEDFDIEIPKIVKNKIAREVLVQLTFNLIEK</sequence>
<reference evidence="2 3" key="1">
    <citation type="submission" date="2020-03" db="EMBL/GenBank/DDBJ databases">
        <title>Genomic Encyclopedia of Type Strains, Phase IV (KMG-IV): sequencing the most valuable type-strain genomes for metagenomic binning, comparative biology and taxonomic classification.</title>
        <authorList>
            <person name="Goeker M."/>
        </authorList>
    </citation>
    <scope>NUCLEOTIDE SEQUENCE [LARGE SCALE GENOMIC DNA]</scope>
    <source>
        <strain evidence="2 3">DSM 29762</strain>
    </source>
</reference>
<gene>
    <name evidence="2" type="ORF">GGR42_000603</name>
</gene>
<feature type="domain" description="Lipid/polyisoprenoid-binding YceI-like" evidence="1">
    <location>
        <begin position="30"/>
        <end position="182"/>
    </location>
</feature>
<evidence type="ECO:0000259" key="1">
    <source>
        <dbReference type="Pfam" id="PF04264"/>
    </source>
</evidence>
<comment type="caution">
    <text evidence="2">The sequence shown here is derived from an EMBL/GenBank/DDBJ whole genome shotgun (WGS) entry which is preliminary data.</text>
</comment>
<name>A0A846QPY0_9FLAO</name>
<dbReference type="AlphaFoldDB" id="A0A846QPY0"/>
<dbReference type="Pfam" id="PF04264">
    <property type="entry name" value="YceI"/>
    <property type="match status" value="1"/>
</dbReference>
<dbReference type="Gene3D" id="2.40.128.110">
    <property type="entry name" value="Lipid/polyisoprenoid-binding, YceI-like"/>
    <property type="match status" value="1"/>
</dbReference>
<organism evidence="2 3">
    <name type="scientific">Saonia flava</name>
    <dbReference type="NCBI Taxonomy" id="523696"/>
    <lineage>
        <taxon>Bacteria</taxon>
        <taxon>Pseudomonadati</taxon>
        <taxon>Bacteroidota</taxon>
        <taxon>Flavobacteriia</taxon>
        <taxon>Flavobacteriales</taxon>
        <taxon>Flavobacteriaceae</taxon>
        <taxon>Saonia</taxon>
    </lineage>
</organism>
<evidence type="ECO:0000313" key="3">
    <source>
        <dbReference type="Proteomes" id="UP000590442"/>
    </source>
</evidence>
<accession>A0A846QPY0</accession>
<proteinExistence type="predicted"/>
<dbReference type="RefSeq" id="WP_167960687.1">
    <property type="nucleotide sequence ID" value="NZ_JAATJJ010000001.1"/>
</dbReference>
<dbReference type="SUPFAM" id="SSF101874">
    <property type="entry name" value="YceI-like"/>
    <property type="match status" value="1"/>
</dbReference>
<keyword evidence="3" id="KW-1185">Reference proteome</keyword>
<dbReference type="EMBL" id="JAATJJ010000001">
    <property type="protein sequence ID" value="NJB70141.1"/>
    <property type="molecule type" value="Genomic_DNA"/>
</dbReference>
<protein>
    <recommendedName>
        <fullName evidence="1">Lipid/polyisoprenoid-binding YceI-like domain-containing protein</fullName>
    </recommendedName>
</protein>